<evidence type="ECO:0000313" key="1">
    <source>
        <dbReference type="EMBL" id="EHJ11773.1"/>
    </source>
</evidence>
<reference evidence="1 2" key="1">
    <citation type="journal article" date="2011" name="Front. Microbiol.">
        <title>Two Strains of Crocosphaera watsonii with Highly Conserved Genomes are Distinguished by Strain-Specific Features.</title>
        <authorList>
            <person name="Bench S.R."/>
            <person name="Ilikchyan I.N."/>
            <person name="Tripp H.J."/>
            <person name="Zehr J.P."/>
        </authorList>
    </citation>
    <scope>NUCLEOTIDE SEQUENCE [LARGE SCALE GENOMIC DNA]</scope>
    <source>
        <strain evidence="1 2">WH 0003</strain>
    </source>
</reference>
<dbReference type="PANTHER" id="PTHR38134:SF2">
    <property type="entry name" value="GALACTOKINASE"/>
    <property type="match status" value="1"/>
</dbReference>
<dbReference type="EMBL" id="AESD01000522">
    <property type="protein sequence ID" value="EHJ11773.1"/>
    <property type="molecule type" value="Genomic_DNA"/>
</dbReference>
<dbReference type="PATRIC" id="fig|423471.3.peg.3276"/>
<dbReference type="GeneID" id="88767023"/>
<sequence>MTQLTNNKRPIIYLAATGHGFGHAVRISTVADAILKLCPDSLIIMVTTAPRWLLESYIAGDFIYRPLAFDVGVIQSDSFTMDKVATLKKIQELYKKREWLMAGEINFLKTNKVDLILADIPPLMAPIAKLAGIPCWMMGNFGWDFIYQAWGEEWQEVVNWIRDCYQQCDRLFRFPMAEPMNTFNSITDVGLTGGNHRYKIDDLRNNFNINAPPEKTILLTFGGLGLQEIPYANLAQFSDWQFITFDSNAPELDNIIKISNSIYRPVDFMPLCSRVISKPGFSTFAETMRLDIPIISLGRNDFAETPFLLEGIRNYTDHQILETDSFFQGNWDFLKQDPKPPKIGKILAKDGAEVIAKAILDRCFSEPK</sequence>
<proteinExistence type="predicted"/>
<dbReference type="Proteomes" id="UP000003477">
    <property type="component" value="Unassembled WGS sequence"/>
</dbReference>
<dbReference type="InterPro" id="IPR053205">
    <property type="entry name" value="GHMP_kinase_L-arabinokinase"/>
</dbReference>
<organism evidence="1 2">
    <name type="scientific">Crocosphaera watsonii WH 0003</name>
    <dbReference type="NCBI Taxonomy" id="423471"/>
    <lineage>
        <taxon>Bacteria</taxon>
        <taxon>Bacillati</taxon>
        <taxon>Cyanobacteriota</taxon>
        <taxon>Cyanophyceae</taxon>
        <taxon>Oscillatoriophycideae</taxon>
        <taxon>Chroococcales</taxon>
        <taxon>Aphanothecaceae</taxon>
        <taxon>Crocosphaera</taxon>
    </lineage>
</organism>
<dbReference type="SUPFAM" id="SSF53756">
    <property type="entry name" value="UDP-Glycosyltransferase/glycogen phosphorylase"/>
    <property type="match status" value="1"/>
</dbReference>
<comment type="caution">
    <text evidence="1">The sequence shown here is derived from an EMBL/GenBank/DDBJ whole genome shotgun (WGS) entry which is preliminary data.</text>
</comment>
<accession>G5J7Q8</accession>
<protein>
    <recommendedName>
        <fullName evidence="3">Galactokinase</fullName>
    </recommendedName>
</protein>
<name>G5J7Q8_CROWT</name>
<evidence type="ECO:0000313" key="2">
    <source>
        <dbReference type="Proteomes" id="UP000003477"/>
    </source>
</evidence>
<dbReference type="AlphaFoldDB" id="G5J7Q8"/>
<dbReference type="RefSeq" id="WP_007311544.1">
    <property type="nucleotide sequence ID" value="NZ_AESD01000522.1"/>
</dbReference>
<evidence type="ECO:0008006" key="3">
    <source>
        <dbReference type="Google" id="ProtNLM"/>
    </source>
</evidence>
<gene>
    <name evidence="1" type="ORF">CWATWH0003_3494</name>
</gene>
<dbReference type="PANTHER" id="PTHR38134">
    <property type="entry name" value="SLR1395 PROTEIN"/>
    <property type="match status" value="1"/>
</dbReference>